<reference evidence="2 3" key="1">
    <citation type="submission" date="2015-06" db="EMBL/GenBank/DDBJ databases">
        <title>Draft genome sequence of beer spoilage bacterium Megasphaera cerevisiae type strain 20462.</title>
        <authorList>
            <person name="Kutumbaka K."/>
            <person name="Pasmowitz J."/>
            <person name="Mategko J."/>
            <person name="Reyes D."/>
            <person name="Friedrich A."/>
            <person name="Han S."/>
            <person name="Martens-Habbena W."/>
            <person name="Neal-McKinney J."/>
            <person name="Janagama H.K."/>
            <person name="Nadala C."/>
            <person name="Samadpour M."/>
        </authorList>
    </citation>
    <scope>NUCLEOTIDE SEQUENCE [LARGE SCALE GENOMIC DNA]</scope>
    <source>
        <strain evidence="2 3">DSM 20462</strain>
    </source>
</reference>
<evidence type="ECO:0000256" key="1">
    <source>
        <dbReference type="SAM" id="Phobius"/>
    </source>
</evidence>
<dbReference type="AlphaFoldDB" id="A0A0J6ZJV2"/>
<keyword evidence="3" id="KW-1185">Reference proteome</keyword>
<keyword evidence="1" id="KW-1133">Transmembrane helix</keyword>
<proteinExistence type="predicted"/>
<evidence type="ECO:0000313" key="2">
    <source>
        <dbReference type="EMBL" id="KMO85161.1"/>
    </source>
</evidence>
<dbReference type="OrthoDB" id="2086094at2"/>
<dbReference type="PATRIC" id="fig|1122219.3.peg.489"/>
<accession>A0A0J6ZJV2</accession>
<name>A0A0J6ZJV2_9FIRM</name>
<gene>
    <name evidence="2" type="ORF">AB840_15230</name>
</gene>
<organism evidence="2 3">
    <name type="scientific">Megasphaera cerevisiae DSM 20462</name>
    <dbReference type="NCBI Taxonomy" id="1122219"/>
    <lineage>
        <taxon>Bacteria</taxon>
        <taxon>Bacillati</taxon>
        <taxon>Bacillota</taxon>
        <taxon>Negativicutes</taxon>
        <taxon>Veillonellales</taxon>
        <taxon>Veillonellaceae</taxon>
        <taxon>Megasphaera</taxon>
    </lineage>
</organism>
<comment type="caution">
    <text evidence="2">The sequence shown here is derived from an EMBL/GenBank/DDBJ whole genome shotgun (WGS) entry which is preliminary data.</text>
</comment>
<dbReference type="Proteomes" id="UP000036503">
    <property type="component" value="Unassembled WGS sequence"/>
</dbReference>
<dbReference type="InParanoid" id="A0A0J6ZJV2"/>
<evidence type="ECO:0000313" key="3">
    <source>
        <dbReference type="Proteomes" id="UP000036503"/>
    </source>
</evidence>
<protein>
    <submittedName>
        <fullName evidence="2">Uncharacterized protein</fullName>
    </submittedName>
</protein>
<dbReference type="EMBL" id="LEKT01000115">
    <property type="protein sequence ID" value="KMO85161.1"/>
    <property type="molecule type" value="Genomic_DNA"/>
</dbReference>
<keyword evidence="1" id="KW-0812">Transmembrane</keyword>
<keyword evidence="1" id="KW-0472">Membrane</keyword>
<sequence>MLNRESRIDTDMLIWLISRVYLHQNQYTVTDGEILTVNNIIGFRGGTTDDITRISAAGNTVLNILSTLSFILESNNLKQTMLRLSYKQNSNIELKLYSNGTVGIETGSYIGEFDDDTNNDLKKAKLYLLVYLVIIPLLCEWYGDNIWNSKKYQEFLREIGESLSKKINEKINEIPSEDE</sequence>
<dbReference type="RefSeq" id="WP_048515663.1">
    <property type="nucleotide sequence ID" value="NZ_FUXD01000109.1"/>
</dbReference>
<feature type="transmembrane region" description="Helical" evidence="1">
    <location>
        <begin position="126"/>
        <end position="143"/>
    </location>
</feature>